<sequence>MFSRPPPSAGAQASYVNRLSAGRNLRSIVMLFAFLSAIYSLFSAIGNFRSISIDRNEQQSKLATFSLIMGILLIVVFAFEAFGIVATMTQRHQLVRIYAMLSFVTVLIATGGGLLEVIIHFTMKNNIISECEQLIQGDQVFYPFGFLGPVSHTFVNQQDSTEWCTNEWNHDSWANIVELLILISQ</sequence>
<feature type="transmembrane region" description="Helical" evidence="1">
    <location>
        <begin position="97"/>
        <end position="119"/>
    </location>
</feature>
<comment type="caution">
    <text evidence="2">The sequence shown here is derived from an EMBL/GenBank/DDBJ whole genome shotgun (WGS) entry which is preliminary data.</text>
</comment>
<dbReference type="AlphaFoldDB" id="A0A9P5QAT1"/>
<gene>
    <name evidence="2" type="ORF">BDP27DRAFT_20350</name>
</gene>
<name>A0A9P5QAT1_9AGAR</name>
<proteinExistence type="predicted"/>
<protein>
    <recommendedName>
        <fullName evidence="4">Tetraspanin</fullName>
    </recommendedName>
</protein>
<dbReference type="OrthoDB" id="3352285at2759"/>
<feature type="transmembrane region" description="Helical" evidence="1">
    <location>
        <begin position="28"/>
        <end position="50"/>
    </location>
</feature>
<keyword evidence="1" id="KW-0812">Transmembrane</keyword>
<keyword evidence="3" id="KW-1185">Reference proteome</keyword>
<feature type="transmembrane region" description="Helical" evidence="1">
    <location>
        <begin position="62"/>
        <end position="85"/>
    </location>
</feature>
<organism evidence="2 3">
    <name type="scientific">Rhodocollybia butyracea</name>
    <dbReference type="NCBI Taxonomy" id="206335"/>
    <lineage>
        <taxon>Eukaryota</taxon>
        <taxon>Fungi</taxon>
        <taxon>Dikarya</taxon>
        <taxon>Basidiomycota</taxon>
        <taxon>Agaricomycotina</taxon>
        <taxon>Agaricomycetes</taxon>
        <taxon>Agaricomycetidae</taxon>
        <taxon>Agaricales</taxon>
        <taxon>Marasmiineae</taxon>
        <taxon>Omphalotaceae</taxon>
        <taxon>Rhodocollybia</taxon>
    </lineage>
</organism>
<evidence type="ECO:0000313" key="3">
    <source>
        <dbReference type="Proteomes" id="UP000772434"/>
    </source>
</evidence>
<dbReference type="Proteomes" id="UP000772434">
    <property type="component" value="Unassembled WGS sequence"/>
</dbReference>
<reference evidence="2" key="1">
    <citation type="submission" date="2020-11" db="EMBL/GenBank/DDBJ databases">
        <authorList>
            <consortium name="DOE Joint Genome Institute"/>
            <person name="Ahrendt S."/>
            <person name="Riley R."/>
            <person name="Andreopoulos W."/>
            <person name="Labutti K."/>
            <person name="Pangilinan J."/>
            <person name="Ruiz-Duenas F.J."/>
            <person name="Barrasa J.M."/>
            <person name="Sanchez-Garcia M."/>
            <person name="Camarero S."/>
            <person name="Miyauchi S."/>
            <person name="Serrano A."/>
            <person name="Linde D."/>
            <person name="Babiker R."/>
            <person name="Drula E."/>
            <person name="Ayuso-Fernandez I."/>
            <person name="Pacheco R."/>
            <person name="Padilla G."/>
            <person name="Ferreira P."/>
            <person name="Barriuso J."/>
            <person name="Kellner H."/>
            <person name="Castanera R."/>
            <person name="Alfaro M."/>
            <person name="Ramirez L."/>
            <person name="Pisabarro A.G."/>
            <person name="Kuo A."/>
            <person name="Tritt A."/>
            <person name="Lipzen A."/>
            <person name="He G."/>
            <person name="Yan M."/>
            <person name="Ng V."/>
            <person name="Cullen D."/>
            <person name="Martin F."/>
            <person name="Rosso M.-N."/>
            <person name="Henrissat B."/>
            <person name="Hibbett D."/>
            <person name="Martinez A.T."/>
            <person name="Grigoriev I.V."/>
        </authorList>
    </citation>
    <scope>NUCLEOTIDE SEQUENCE</scope>
    <source>
        <strain evidence="2">AH 40177</strain>
    </source>
</reference>
<evidence type="ECO:0000256" key="1">
    <source>
        <dbReference type="SAM" id="Phobius"/>
    </source>
</evidence>
<keyword evidence="1" id="KW-0472">Membrane</keyword>
<dbReference type="EMBL" id="JADNRY010000001">
    <property type="protein sequence ID" value="KAF9078626.1"/>
    <property type="molecule type" value="Genomic_DNA"/>
</dbReference>
<accession>A0A9P5QAT1</accession>
<keyword evidence="1" id="KW-1133">Transmembrane helix</keyword>
<evidence type="ECO:0008006" key="4">
    <source>
        <dbReference type="Google" id="ProtNLM"/>
    </source>
</evidence>
<evidence type="ECO:0000313" key="2">
    <source>
        <dbReference type="EMBL" id="KAF9078626.1"/>
    </source>
</evidence>